<accession>A0A562QYM7</accession>
<reference evidence="1 2" key="1">
    <citation type="submission" date="2019-07" db="EMBL/GenBank/DDBJ databases">
        <title>Genome sequencing of 100 strains of the haloalkaliphilic chemolithoautotrophic sulfur-oxidizing bacterium Thioalkalivibrio.</title>
        <authorList>
            <person name="Muyzer G."/>
        </authorList>
    </citation>
    <scope>NUCLEOTIDE SEQUENCE [LARGE SCALE GENOMIC DNA]</scope>
    <source>
        <strain evidence="1 2">ASO4-4</strain>
    </source>
</reference>
<name>A0A562QYM7_9BACT</name>
<sequence>ADGETKLLNQVINKSGNISSVLSAVIKAGDKALTFLESAVRVGTETLNQMSDYINASRDEENIGNFIAFTNHAKEKDMVAIMDLSATLSYRDASSLLLAVSHPKAEGQIGRLVEQISTLQSGQSKADLSNFLTTAAHAEKNIGKLLDVAGLPATCVDAAFSFAFPFTQHGQHSQP</sequence>
<feature type="non-terminal residue" evidence="1">
    <location>
        <position position="1"/>
    </location>
</feature>
<organism evidence="1 2">
    <name type="scientific">Desulfobotulus alkaliphilus</name>
    <dbReference type="NCBI Taxonomy" id="622671"/>
    <lineage>
        <taxon>Bacteria</taxon>
        <taxon>Pseudomonadati</taxon>
        <taxon>Thermodesulfobacteriota</taxon>
        <taxon>Desulfobacteria</taxon>
        <taxon>Desulfobacterales</taxon>
        <taxon>Desulfobacteraceae</taxon>
        <taxon>Desulfobotulus</taxon>
    </lineage>
</organism>
<evidence type="ECO:0000313" key="2">
    <source>
        <dbReference type="Proteomes" id="UP000318307"/>
    </source>
</evidence>
<dbReference type="EMBL" id="VLLC01000065">
    <property type="protein sequence ID" value="TWI61928.1"/>
    <property type="molecule type" value="Genomic_DNA"/>
</dbReference>
<dbReference type="RefSeq" id="WP_186443230.1">
    <property type="nucleotide sequence ID" value="NZ_VLLC01000065.1"/>
</dbReference>
<dbReference type="AlphaFoldDB" id="A0A562QYM7"/>
<dbReference type="Proteomes" id="UP000318307">
    <property type="component" value="Unassembled WGS sequence"/>
</dbReference>
<evidence type="ECO:0000313" key="1">
    <source>
        <dbReference type="EMBL" id="TWI61928.1"/>
    </source>
</evidence>
<protein>
    <submittedName>
        <fullName evidence="1">Uncharacterized protein</fullName>
    </submittedName>
</protein>
<proteinExistence type="predicted"/>
<comment type="caution">
    <text evidence="1">The sequence shown here is derived from an EMBL/GenBank/DDBJ whole genome shotgun (WGS) entry which is preliminary data.</text>
</comment>
<keyword evidence="2" id="KW-1185">Reference proteome</keyword>
<gene>
    <name evidence="1" type="ORF">LZ24_03408</name>
</gene>